<evidence type="ECO:0008006" key="3">
    <source>
        <dbReference type="Google" id="ProtNLM"/>
    </source>
</evidence>
<evidence type="ECO:0000256" key="1">
    <source>
        <dbReference type="SAM" id="MobiDB-lite"/>
    </source>
</evidence>
<feature type="region of interest" description="Disordered" evidence="1">
    <location>
        <begin position="1"/>
        <end position="21"/>
    </location>
</feature>
<comment type="caution">
    <text evidence="2">The sequence shown here is derived from an EMBL/GenBank/DDBJ whole genome shotgun (WGS) entry which is preliminary data.</text>
</comment>
<accession>A0A644WMQ4</accession>
<protein>
    <recommendedName>
        <fullName evidence="3">DUF5681 domain-containing protein</fullName>
    </recommendedName>
</protein>
<organism evidence="2">
    <name type="scientific">bioreactor metagenome</name>
    <dbReference type="NCBI Taxonomy" id="1076179"/>
    <lineage>
        <taxon>unclassified sequences</taxon>
        <taxon>metagenomes</taxon>
        <taxon>ecological metagenomes</taxon>
    </lineage>
</organism>
<proteinExistence type="predicted"/>
<reference evidence="2" key="1">
    <citation type="submission" date="2019-08" db="EMBL/GenBank/DDBJ databases">
        <authorList>
            <person name="Kucharzyk K."/>
            <person name="Murdoch R.W."/>
            <person name="Higgins S."/>
            <person name="Loffler F."/>
        </authorList>
    </citation>
    <scope>NUCLEOTIDE SEQUENCE</scope>
</reference>
<dbReference type="EMBL" id="VSSQ01000959">
    <property type="protein sequence ID" value="MPM03504.1"/>
    <property type="molecule type" value="Genomic_DNA"/>
</dbReference>
<gene>
    <name evidence="2" type="ORF">SDC9_49771</name>
</gene>
<dbReference type="AlphaFoldDB" id="A0A644WMQ4"/>
<evidence type="ECO:0000313" key="2">
    <source>
        <dbReference type="EMBL" id="MPM03504.1"/>
    </source>
</evidence>
<name>A0A644WMQ4_9ZZZZ</name>
<sequence>MGKTKGKTNNPNGRPKGIPNRITTDLREYIKQLLSNNLDQFAEDFEQLEPKDRLMMMEKLLSYILPKLSNVAINEEPEKSKQKPLKEFMAQIRRARGEDK</sequence>